<dbReference type="EMBL" id="SOBT01000009">
    <property type="protein sequence ID" value="TDU28360.1"/>
    <property type="molecule type" value="Genomic_DNA"/>
</dbReference>
<dbReference type="GO" id="GO:0016829">
    <property type="term" value="F:lyase activity"/>
    <property type="evidence" value="ECO:0007669"/>
    <property type="project" value="UniProtKB-KW"/>
</dbReference>
<evidence type="ECO:0000313" key="4">
    <source>
        <dbReference type="EMBL" id="TDU28360.1"/>
    </source>
</evidence>
<organism evidence="4 5">
    <name type="scientific">Panacagrimonas perspica</name>
    <dbReference type="NCBI Taxonomy" id="381431"/>
    <lineage>
        <taxon>Bacteria</taxon>
        <taxon>Pseudomonadati</taxon>
        <taxon>Pseudomonadota</taxon>
        <taxon>Gammaproteobacteria</taxon>
        <taxon>Nevskiales</taxon>
        <taxon>Nevskiaceae</taxon>
        <taxon>Panacagrimonas</taxon>
    </lineage>
</organism>
<evidence type="ECO:0000256" key="1">
    <source>
        <dbReference type="ARBA" id="ARBA00005254"/>
    </source>
</evidence>
<reference evidence="4 5" key="1">
    <citation type="submission" date="2019-03" db="EMBL/GenBank/DDBJ databases">
        <title>Genomic Encyclopedia of Type Strains, Phase IV (KMG-IV): sequencing the most valuable type-strain genomes for metagenomic binning, comparative biology and taxonomic classification.</title>
        <authorList>
            <person name="Goeker M."/>
        </authorList>
    </citation>
    <scope>NUCLEOTIDE SEQUENCE [LARGE SCALE GENOMIC DNA]</scope>
    <source>
        <strain evidence="4 5">DSM 26377</strain>
    </source>
</reference>
<comment type="caution">
    <text evidence="4">The sequence shown here is derived from an EMBL/GenBank/DDBJ whole genome shotgun (WGS) entry which is preliminary data.</text>
</comment>
<proteinExistence type="inferred from homology"/>
<dbReference type="SUPFAM" id="SSF52096">
    <property type="entry name" value="ClpP/crotonase"/>
    <property type="match status" value="1"/>
</dbReference>
<comment type="similarity">
    <text evidence="1">Belongs to the enoyl-CoA hydratase/isomerase family.</text>
</comment>
<name>A0A4R7P5R0_9GAMM</name>
<accession>A0A4R7P5R0</accession>
<dbReference type="InterPro" id="IPR001753">
    <property type="entry name" value="Enoyl-CoA_hydra/iso"/>
</dbReference>
<feature type="region of interest" description="Disordered" evidence="3">
    <location>
        <begin position="1"/>
        <end position="33"/>
    </location>
</feature>
<evidence type="ECO:0000256" key="2">
    <source>
        <dbReference type="ARBA" id="ARBA00023239"/>
    </source>
</evidence>
<dbReference type="Pfam" id="PF00378">
    <property type="entry name" value="ECH_1"/>
    <property type="match status" value="1"/>
</dbReference>
<gene>
    <name evidence="4" type="ORF">DFR24_2729</name>
</gene>
<dbReference type="PANTHER" id="PTHR11941:SF54">
    <property type="entry name" value="ENOYL-COA HYDRATASE, MITOCHONDRIAL"/>
    <property type="match status" value="1"/>
</dbReference>
<evidence type="ECO:0000313" key="5">
    <source>
        <dbReference type="Proteomes" id="UP000295341"/>
    </source>
</evidence>
<keyword evidence="5" id="KW-1185">Reference proteome</keyword>
<dbReference type="GO" id="GO:0006635">
    <property type="term" value="P:fatty acid beta-oxidation"/>
    <property type="evidence" value="ECO:0007669"/>
    <property type="project" value="TreeGrafter"/>
</dbReference>
<dbReference type="Proteomes" id="UP000295341">
    <property type="component" value="Unassembled WGS sequence"/>
</dbReference>
<dbReference type="Gene3D" id="3.90.226.10">
    <property type="entry name" value="2-enoyl-CoA Hydratase, Chain A, domain 1"/>
    <property type="match status" value="1"/>
</dbReference>
<evidence type="ECO:0000256" key="3">
    <source>
        <dbReference type="SAM" id="MobiDB-lite"/>
    </source>
</evidence>
<dbReference type="AlphaFoldDB" id="A0A4R7P5R0"/>
<protein>
    <submittedName>
        <fullName evidence="4">Enoyl-CoA hydratase/carnithine racemase</fullName>
    </submittedName>
</protein>
<dbReference type="InterPro" id="IPR014748">
    <property type="entry name" value="Enoyl-CoA_hydra_C"/>
</dbReference>
<dbReference type="CDD" id="cd06558">
    <property type="entry name" value="crotonase-like"/>
    <property type="match status" value="1"/>
</dbReference>
<keyword evidence="2" id="KW-0456">Lyase</keyword>
<sequence>MSRLGMPPASEQNADPPRALHPTRPNPMSDPTTRESFVRYEQDGRVVTLTLNSPTTRNAIGSAQDCEDIMAALARAESDEHISCIVLTGEGSAFSAGGNLKGMKDRKGIGRLDTPIATRNNYRRGVQAVIRRLWDCELPMIAAINGHAIGLGLDLACLCDMRVAADSAKFASSFIKMGIIPGDGGAWVLPRTVGLANAAELILTGDTMDAAAAQRMGLVSQVVPADQLMATAKALAARVVANPAKGLRLAKRLLREGQQQRLSDVLELSAAFQAIVHETEDHAEAVDAFLEKRAPNFTGR</sequence>
<dbReference type="Gene3D" id="1.10.12.10">
    <property type="entry name" value="Lyase 2-enoyl-coa Hydratase, Chain A, domain 2"/>
    <property type="match status" value="1"/>
</dbReference>
<dbReference type="PANTHER" id="PTHR11941">
    <property type="entry name" value="ENOYL-COA HYDRATASE-RELATED"/>
    <property type="match status" value="1"/>
</dbReference>
<dbReference type="NCBIfam" id="NF006699">
    <property type="entry name" value="PRK09245.1"/>
    <property type="match status" value="1"/>
</dbReference>
<dbReference type="InterPro" id="IPR029045">
    <property type="entry name" value="ClpP/crotonase-like_dom_sf"/>
</dbReference>